<dbReference type="CDD" id="cd03141">
    <property type="entry name" value="GATase1_Hsp31_like"/>
    <property type="match status" value="1"/>
</dbReference>
<dbReference type="SUPFAM" id="SSF52317">
    <property type="entry name" value="Class I glutamine amidotransferase-like"/>
    <property type="match status" value="1"/>
</dbReference>
<protein>
    <recommendedName>
        <fullName evidence="1">D-lactate dehydratase</fullName>
        <ecNumber evidence="1">4.2.1.130</ecNumber>
    </recommendedName>
</protein>
<dbReference type="OrthoDB" id="543156at2759"/>
<name>A0A2J6RZF2_HYAVF</name>
<reference evidence="7 8" key="1">
    <citation type="submission" date="2016-04" db="EMBL/GenBank/DDBJ databases">
        <title>A degradative enzymes factory behind the ericoid mycorrhizal symbiosis.</title>
        <authorList>
            <consortium name="DOE Joint Genome Institute"/>
            <person name="Martino E."/>
            <person name="Morin E."/>
            <person name="Grelet G."/>
            <person name="Kuo A."/>
            <person name="Kohler A."/>
            <person name="Daghino S."/>
            <person name="Barry K."/>
            <person name="Choi C."/>
            <person name="Cichocki N."/>
            <person name="Clum A."/>
            <person name="Copeland A."/>
            <person name="Hainaut M."/>
            <person name="Haridas S."/>
            <person name="Labutti K."/>
            <person name="Lindquist E."/>
            <person name="Lipzen A."/>
            <person name="Khouja H.-R."/>
            <person name="Murat C."/>
            <person name="Ohm R."/>
            <person name="Olson A."/>
            <person name="Spatafora J."/>
            <person name="Veneault-Fourrey C."/>
            <person name="Henrissat B."/>
            <person name="Grigoriev I."/>
            <person name="Martin F."/>
            <person name="Perotto S."/>
        </authorList>
    </citation>
    <scope>NUCLEOTIDE SEQUENCE [LARGE SCALE GENOMIC DNA]</scope>
    <source>
        <strain evidence="7 8">F</strain>
    </source>
</reference>
<dbReference type="GO" id="GO:0005737">
    <property type="term" value="C:cytoplasm"/>
    <property type="evidence" value="ECO:0007669"/>
    <property type="project" value="TreeGrafter"/>
</dbReference>
<organism evidence="7 8">
    <name type="scientific">Hyaloscypha variabilis (strain UAMH 11265 / GT02V1 / F)</name>
    <name type="common">Meliniomyces variabilis</name>
    <dbReference type="NCBI Taxonomy" id="1149755"/>
    <lineage>
        <taxon>Eukaryota</taxon>
        <taxon>Fungi</taxon>
        <taxon>Dikarya</taxon>
        <taxon>Ascomycota</taxon>
        <taxon>Pezizomycotina</taxon>
        <taxon>Leotiomycetes</taxon>
        <taxon>Helotiales</taxon>
        <taxon>Hyaloscyphaceae</taxon>
        <taxon>Hyaloscypha</taxon>
        <taxon>Hyaloscypha variabilis</taxon>
    </lineage>
</organism>
<evidence type="ECO:0000256" key="4">
    <source>
        <dbReference type="ARBA" id="ARBA00038493"/>
    </source>
</evidence>
<dbReference type="PANTHER" id="PTHR48094:SF11">
    <property type="entry name" value="GLUTATHIONE-INDEPENDENT GLYOXALASE HSP31-RELATED"/>
    <property type="match status" value="1"/>
</dbReference>
<sequence length="239" mass="25895">MPQPKVVFVLTSHNQLGNTGKPSGWYLPELVHPYEILAPYVQIVIASPNGGEAPLDPGSVDASKDDAQSQNFFINKSALWKNTQTLSSLLGHANEFEAIFFVGGHGPMFDLATNKIAHNLVNEFYDNNKIIAAVCHGPAALVNVRLGSGLSLLDGQRVTGISNSEEEIEQVTSFMPFKLENELNRVSGGKYEKGSEWEENVVVARGERLITGQNPASAAGVGKAIYEAIFGELKSKRDL</sequence>
<dbReference type="EMBL" id="KZ613941">
    <property type="protein sequence ID" value="PMD43887.1"/>
    <property type="molecule type" value="Genomic_DNA"/>
</dbReference>
<dbReference type="STRING" id="1149755.A0A2J6RZF2"/>
<evidence type="ECO:0000313" key="8">
    <source>
        <dbReference type="Proteomes" id="UP000235786"/>
    </source>
</evidence>
<dbReference type="Gene3D" id="3.40.50.880">
    <property type="match status" value="1"/>
</dbReference>
<dbReference type="AlphaFoldDB" id="A0A2J6RZF2"/>
<dbReference type="InterPro" id="IPR002818">
    <property type="entry name" value="DJ-1/PfpI"/>
</dbReference>
<evidence type="ECO:0000256" key="1">
    <source>
        <dbReference type="ARBA" id="ARBA00013134"/>
    </source>
</evidence>
<dbReference type="GO" id="GO:0019243">
    <property type="term" value="P:methylglyoxal catabolic process to D-lactate via S-lactoyl-glutathione"/>
    <property type="evidence" value="ECO:0007669"/>
    <property type="project" value="TreeGrafter"/>
</dbReference>
<accession>A0A2J6RZF2</accession>
<evidence type="ECO:0000313" key="7">
    <source>
        <dbReference type="EMBL" id="PMD43887.1"/>
    </source>
</evidence>
<evidence type="ECO:0000259" key="6">
    <source>
        <dbReference type="Pfam" id="PF01965"/>
    </source>
</evidence>
<dbReference type="InterPro" id="IPR050325">
    <property type="entry name" value="Prot/Nucl_acid_deglycase"/>
</dbReference>
<evidence type="ECO:0000256" key="2">
    <source>
        <dbReference type="ARBA" id="ARBA00023016"/>
    </source>
</evidence>
<dbReference type="InterPro" id="IPR029062">
    <property type="entry name" value="Class_I_gatase-like"/>
</dbReference>
<dbReference type="GO" id="GO:0019172">
    <property type="term" value="F:glyoxalase III activity"/>
    <property type="evidence" value="ECO:0007669"/>
    <property type="project" value="UniProtKB-EC"/>
</dbReference>
<feature type="domain" description="DJ-1/PfpI" evidence="6">
    <location>
        <begin position="93"/>
        <end position="226"/>
    </location>
</feature>
<keyword evidence="3" id="KW-0456">Lyase</keyword>
<evidence type="ECO:0000256" key="3">
    <source>
        <dbReference type="ARBA" id="ARBA00023239"/>
    </source>
</evidence>
<dbReference type="EC" id="4.2.1.130" evidence="1"/>
<comment type="similarity">
    <text evidence="4">Belongs to the peptidase C56 family. HSP31-like subfamily.</text>
</comment>
<dbReference type="Proteomes" id="UP000235786">
    <property type="component" value="Unassembled WGS sequence"/>
</dbReference>
<dbReference type="PANTHER" id="PTHR48094">
    <property type="entry name" value="PROTEIN/NUCLEIC ACID DEGLYCASE DJ-1-RELATED"/>
    <property type="match status" value="1"/>
</dbReference>
<keyword evidence="8" id="KW-1185">Reference proteome</keyword>
<gene>
    <name evidence="7" type="ORF">L207DRAFT_630290</name>
</gene>
<proteinExistence type="inferred from homology"/>
<comment type="catalytic activity">
    <reaction evidence="5">
        <text>methylglyoxal + H2O = (R)-lactate + H(+)</text>
        <dbReference type="Rhea" id="RHEA:27754"/>
        <dbReference type="ChEBI" id="CHEBI:15377"/>
        <dbReference type="ChEBI" id="CHEBI:15378"/>
        <dbReference type="ChEBI" id="CHEBI:16004"/>
        <dbReference type="ChEBI" id="CHEBI:17158"/>
        <dbReference type="EC" id="4.2.1.130"/>
    </reaction>
</comment>
<evidence type="ECO:0000256" key="5">
    <source>
        <dbReference type="ARBA" id="ARBA00048082"/>
    </source>
</evidence>
<dbReference type="Pfam" id="PF01965">
    <property type="entry name" value="DJ-1_PfpI"/>
    <property type="match status" value="1"/>
</dbReference>
<keyword evidence="2" id="KW-0346">Stress response</keyword>